<dbReference type="AlphaFoldDB" id="J3LYR6"/>
<organism evidence="1">
    <name type="scientific">Oryza brachyantha</name>
    <name type="common">malo sina</name>
    <dbReference type="NCBI Taxonomy" id="4533"/>
    <lineage>
        <taxon>Eukaryota</taxon>
        <taxon>Viridiplantae</taxon>
        <taxon>Streptophyta</taxon>
        <taxon>Embryophyta</taxon>
        <taxon>Tracheophyta</taxon>
        <taxon>Spermatophyta</taxon>
        <taxon>Magnoliopsida</taxon>
        <taxon>Liliopsida</taxon>
        <taxon>Poales</taxon>
        <taxon>Poaceae</taxon>
        <taxon>BOP clade</taxon>
        <taxon>Oryzoideae</taxon>
        <taxon>Oryzeae</taxon>
        <taxon>Oryzinae</taxon>
        <taxon>Oryza</taxon>
    </lineage>
</organism>
<evidence type="ECO:0000313" key="2">
    <source>
        <dbReference type="Proteomes" id="UP000006038"/>
    </source>
</evidence>
<accession>J3LYR6</accession>
<keyword evidence="2" id="KW-1185">Reference proteome</keyword>
<name>J3LYR6_ORYBR</name>
<reference evidence="1" key="1">
    <citation type="journal article" date="2013" name="Nat. Commun.">
        <title>Whole-genome sequencing of Oryza brachyantha reveals mechanisms underlying Oryza genome evolution.</title>
        <authorList>
            <person name="Chen J."/>
            <person name="Huang Q."/>
            <person name="Gao D."/>
            <person name="Wang J."/>
            <person name="Lang Y."/>
            <person name="Liu T."/>
            <person name="Li B."/>
            <person name="Bai Z."/>
            <person name="Luis Goicoechea J."/>
            <person name="Liang C."/>
            <person name="Chen C."/>
            <person name="Zhang W."/>
            <person name="Sun S."/>
            <person name="Liao Y."/>
            <person name="Zhang X."/>
            <person name="Yang L."/>
            <person name="Song C."/>
            <person name="Wang M."/>
            <person name="Shi J."/>
            <person name="Liu G."/>
            <person name="Liu J."/>
            <person name="Zhou H."/>
            <person name="Zhou W."/>
            <person name="Yu Q."/>
            <person name="An N."/>
            <person name="Chen Y."/>
            <person name="Cai Q."/>
            <person name="Wang B."/>
            <person name="Liu B."/>
            <person name="Min J."/>
            <person name="Huang Y."/>
            <person name="Wu H."/>
            <person name="Li Z."/>
            <person name="Zhang Y."/>
            <person name="Yin Y."/>
            <person name="Song W."/>
            <person name="Jiang J."/>
            <person name="Jackson S.A."/>
            <person name="Wing R.A."/>
            <person name="Wang J."/>
            <person name="Chen M."/>
        </authorList>
    </citation>
    <scope>NUCLEOTIDE SEQUENCE [LARGE SCALE GENOMIC DNA]</scope>
    <source>
        <strain evidence="1">cv. IRGC 101232</strain>
    </source>
</reference>
<reference evidence="1" key="2">
    <citation type="submission" date="2013-04" db="UniProtKB">
        <authorList>
            <consortium name="EnsemblPlants"/>
        </authorList>
    </citation>
    <scope>IDENTIFICATION</scope>
</reference>
<protein>
    <submittedName>
        <fullName evidence="1">Uncharacterized protein</fullName>
    </submittedName>
</protein>
<dbReference type="HOGENOM" id="CLU_2726226_0_0_1"/>
<dbReference type="EnsemblPlants" id="OB04G22910.1">
    <property type="protein sequence ID" value="OB04G22910.1"/>
    <property type="gene ID" value="OB04G22910"/>
</dbReference>
<evidence type="ECO:0000313" key="1">
    <source>
        <dbReference type="EnsemblPlants" id="OB04G22910.1"/>
    </source>
</evidence>
<sequence>MHWGTCTCRARCRSMHRTLVIIKLSDGEAYYVHTLQPIFGSAHLATNLRDTHASVWINQRETAAALLIWAIS</sequence>
<dbReference type="Proteomes" id="UP000006038">
    <property type="component" value="Chromosome 4"/>
</dbReference>
<dbReference type="Gramene" id="OB04G22910.1">
    <property type="protein sequence ID" value="OB04G22910.1"/>
    <property type="gene ID" value="OB04G22910"/>
</dbReference>
<proteinExistence type="predicted"/>